<name>A0ABN8R3S2_9CNID</name>
<sequence length="202" mass="23096">MVQNRFSKCDLTNVSVKVCEWQRQHPQDLFCFRLYAARQGQAESDIAVPDCANVKDDNYYDEDVKLTSTILYLCDFHREQAWEQWVSKAPNGVSDCKEEVLTHIRRVAHASSSPKYVEMNVKYSQGYRKYKSDIPSFLVNRPRILVLHCKERIFAAKDIKSQHIKCIDISKGTFNIKSQSQDGSGGGCPASNFIAIFNTYPA</sequence>
<dbReference type="Proteomes" id="UP001159427">
    <property type="component" value="Unassembled WGS sequence"/>
</dbReference>
<keyword evidence="2" id="KW-1185">Reference proteome</keyword>
<comment type="caution">
    <text evidence="1">The sequence shown here is derived from an EMBL/GenBank/DDBJ whole genome shotgun (WGS) entry which is preliminary data.</text>
</comment>
<gene>
    <name evidence="1" type="ORF">PEVE_00009198</name>
</gene>
<reference evidence="1 2" key="1">
    <citation type="submission" date="2022-05" db="EMBL/GenBank/DDBJ databases">
        <authorList>
            <consortium name="Genoscope - CEA"/>
            <person name="William W."/>
        </authorList>
    </citation>
    <scope>NUCLEOTIDE SEQUENCE [LARGE SCALE GENOMIC DNA]</scope>
</reference>
<evidence type="ECO:0000313" key="1">
    <source>
        <dbReference type="EMBL" id="CAH3173680.1"/>
    </source>
</evidence>
<dbReference type="EMBL" id="CALNXI010001630">
    <property type="protein sequence ID" value="CAH3173680.1"/>
    <property type="molecule type" value="Genomic_DNA"/>
</dbReference>
<protein>
    <submittedName>
        <fullName evidence="1">Uncharacterized protein</fullName>
    </submittedName>
</protein>
<evidence type="ECO:0000313" key="2">
    <source>
        <dbReference type="Proteomes" id="UP001159427"/>
    </source>
</evidence>
<organism evidence="1 2">
    <name type="scientific">Porites evermanni</name>
    <dbReference type="NCBI Taxonomy" id="104178"/>
    <lineage>
        <taxon>Eukaryota</taxon>
        <taxon>Metazoa</taxon>
        <taxon>Cnidaria</taxon>
        <taxon>Anthozoa</taxon>
        <taxon>Hexacorallia</taxon>
        <taxon>Scleractinia</taxon>
        <taxon>Fungiina</taxon>
        <taxon>Poritidae</taxon>
        <taxon>Porites</taxon>
    </lineage>
</organism>
<accession>A0ABN8R3S2</accession>
<dbReference type="PANTHER" id="PTHR47456:SF1">
    <property type="entry name" value="PHD-TYPE DOMAIN-CONTAINING PROTEIN"/>
    <property type="match status" value="1"/>
</dbReference>
<dbReference type="PANTHER" id="PTHR47456">
    <property type="entry name" value="PHD-TYPE DOMAIN-CONTAINING PROTEIN"/>
    <property type="match status" value="1"/>
</dbReference>
<proteinExistence type="predicted"/>